<keyword evidence="2" id="KW-1185">Reference proteome</keyword>
<name>Q6UIW7_9CAUD</name>
<dbReference type="RefSeq" id="NP_944373.1">
    <property type="nucleotide sequence ID" value="NC_005263.2"/>
</dbReference>
<dbReference type="Proteomes" id="UP000000995">
    <property type="component" value="Genome"/>
</dbReference>
<reference evidence="1 2" key="1">
    <citation type="journal article" date="2006" name="J. Bacteriol.">
        <title>Divergence and mosaicism among virulent soil phages of the Burkholderia cepacia complex.</title>
        <authorList>
            <person name="Summer E.J."/>
            <person name="Gonzalez C.F."/>
            <person name="Bomer M."/>
            <person name="Carlile T."/>
            <person name="Embry A."/>
            <person name="Kucherka A.M."/>
            <person name="Lee J."/>
            <person name="Mebane L."/>
            <person name="Morrison W.C."/>
            <person name="Mark L."/>
            <person name="King M.D."/>
            <person name="LiPuma J.J."/>
            <person name="Vidaver A.K."/>
            <person name="Young R."/>
        </authorList>
    </citation>
    <scope>NUCLEOTIDE SEQUENCE</scope>
</reference>
<gene>
    <name evidence="1" type="primary">Bcep1-65</name>
</gene>
<sequence>MPPSAQRRTSVENVRDVLEVLEARRPARTDEEVLALFNEVTYEDWEPSHVWQLQVFADRMR</sequence>
<evidence type="ECO:0000313" key="2">
    <source>
        <dbReference type="Proteomes" id="UP000000995"/>
    </source>
</evidence>
<dbReference type="GeneID" id="2657342"/>
<dbReference type="KEGG" id="vg:2657342"/>
<dbReference type="EMBL" id="AY369265">
    <property type="protein sequence ID" value="AAQ73411.1"/>
    <property type="molecule type" value="Genomic_DNA"/>
</dbReference>
<evidence type="ECO:0000313" key="1">
    <source>
        <dbReference type="EMBL" id="AAQ73411.1"/>
    </source>
</evidence>
<protein>
    <submittedName>
        <fullName evidence="1">Gp65</fullName>
    </submittedName>
</protein>
<accession>Q6UIW7</accession>
<organism evidence="1 2">
    <name type="scientific">Burkholderia phage Bcep1</name>
    <dbReference type="NCBI Taxonomy" id="2883943"/>
    <lineage>
        <taxon>Viruses</taxon>
        <taxon>Duplodnaviria</taxon>
        <taxon>Heunggongvirae</taxon>
        <taxon>Uroviricota</taxon>
        <taxon>Caudoviricetes</taxon>
        <taxon>Naesvirus</taxon>
        <taxon>Naesvirus bcep1</taxon>
    </lineage>
</organism>
<proteinExistence type="predicted"/>